<name>L8JYP8_9BACT</name>
<dbReference type="SUPFAM" id="SSF52317">
    <property type="entry name" value="Class I glutamine amidotransferase-like"/>
    <property type="match status" value="1"/>
</dbReference>
<protein>
    <submittedName>
        <fullName evidence="2">ThiJ/PfpI family protein</fullName>
    </submittedName>
</protein>
<organism evidence="2 3">
    <name type="scientific">Fulvivirga imtechensis AK7</name>
    <dbReference type="NCBI Taxonomy" id="1237149"/>
    <lineage>
        <taxon>Bacteria</taxon>
        <taxon>Pseudomonadati</taxon>
        <taxon>Bacteroidota</taxon>
        <taxon>Cytophagia</taxon>
        <taxon>Cytophagales</taxon>
        <taxon>Fulvivirgaceae</taxon>
        <taxon>Fulvivirga</taxon>
    </lineage>
</organism>
<dbReference type="PATRIC" id="fig|1237149.3.peg.1334"/>
<dbReference type="InterPro" id="IPR052158">
    <property type="entry name" value="INH-QAR"/>
</dbReference>
<feature type="domain" description="DJ-1/PfpI" evidence="1">
    <location>
        <begin position="2"/>
        <end position="161"/>
    </location>
</feature>
<dbReference type="Proteomes" id="UP000011135">
    <property type="component" value="Unassembled WGS sequence"/>
</dbReference>
<dbReference type="Pfam" id="PF01965">
    <property type="entry name" value="DJ-1_PfpI"/>
    <property type="match status" value="1"/>
</dbReference>
<reference evidence="2 3" key="1">
    <citation type="submission" date="2012-12" db="EMBL/GenBank/DDBJ databases">
        <title>Genome assembly of Fulvivirga imtechensis AK7.</title>
        <authorList>
            <person name="Nupur N."/>
            <person name="Khatri I."/>
            <person name="Kumar R."/>
            <person name="Subramanian S."/>
            <person name="Pinnaka A."/>
        </authorList>
    </citation>
    <scope>NUCLEOTIDE SEQUENCE [LARGE SCALE GENOMIC DNA]</scope>
    <source>
        <strain evidence="2 3">AK7</strain>
    </source>
</reference>
<evidence type="ECO:0000313" key="2">
    <source>
        <dbReference type="EMBL" id="ELR72749.1"/>
    </source>
</evidence>
<evidence type="ECO:0000259" key="1">
    <source>
        <dbReference type="Pfam" id="PF01965"/>
    </source>
</evidence>
<dbReference type="PANTHER" id="PTHR43130:SF2">
    <property type="entry name" value="DJ-1_PFPI DOMAIN-CONTAINING PROTEIN"/>
    <property type="match status" value="1"/>
</dbReference>
<proteinExistence type="predicted"/>
<dbReference type="Gene3D" id="3.40.50.880">
    <property type="match status" value="1"/>
</dbReference>
<keyword evidence="3" id="KW-1185">Reference proteome</keyword>
<dbReference type="eggNOG" id="COG0693">
    <property type="taxonomic scope" value="Bacteria"/>
</dbReference>
<dbReference type="PANTHER" id="PTHR43130">
    <property type="entry name" value="ARAC-FAMILY TRANSCRIPTIONAL REGULATOR"/>
    <property type="match status" value="1"/>
</dbReference>
<comment type="caution">
    <text evidence="2">The sequence shown here is derived from an EMBL/GenBank/DDBJ whole genome shotgun (WGS) entry which is preliminary data.</text>
</comment>
<dbReference type="EMBL" id="AMZN01000015">
    <property type="protein sequence ID" value="ELR72749.1"/>
    <property type="molecule type" value="Genomic_DNA"/>
</dbReference>
<dbReference type="InterPro" id="IPR002818">
    <property type="entry name" value="DJ-1/PfpI"/>
</dbReference>
<accession>L8JYP8</accession>
<sequence>MKKATIVAFDKFTDIDIFLAWDLLNRVRLRDKDFEVKIVGTSAKHRSVCGIDLDMHGQIEECNDADLVFFSSGPGTRALYKDPAYLSRFQLDPNQQLICSMCSGALILAAMGHLTGITATTYPTAVEALRALGVEVVEDQHLVVHGNIATAAGCLAAVDLVGWAVEKLYNHKVKEDVINSVLPVGQGQACIY</sequence>
<gene>
    <name evidence="2" type="ORF">C900_01128</name>
</gene>
<evidence type="ECO:0000313" key="3">
    <source>
        <dbReference type="Proteomes" id="UP000011135"/>
    </source>
</evidence>
<dbReference type="STRING" id="1237149.C900_01128"/>
<dbReference type="InterPro" id="IPR029062">
    <property type="entry name" value="Class_I_gatase-like"/>
</dbReference>
<dbReference type="RefSeq" id="WP_009578800.1">
    <property type="nucleotide sequence ID" value="NZ_AMZN01000015.1"/>
</dbReference>
<dbReference type="AlphaFoldDB" id="L8JYP8"/>
<dbReference type="OrthoDB" id="6382410at2"/>
<dbReference type="GO" id="GO:0006355">
    <property type="term" value="P:regulation of DNA-templated transcription"/>
    <property type="evidence" value="ECO:0007669"/>
    <property type="project" value="TreeGrafter"/>
</dbReference>